<keyword evidence="4" id="KW-0732">Signal</keyword>
<dbReference type="SUPFAM" id="SSF47565">
    <property type="entry name" value="Insect pheromone/odorant-binding proteins"/>
    <property type="match status" value="1"/>
</dbReference>
<protein>
    <submittedName>
        <fullName evidence="5">Odorant-binding protein 13</fullName>
    </submittedName>
</protein>
<dbReference type="AlphaFoldDB" id="A0A978W7A6"/>
<dbReference type="GO" id="GO:0005549">
    <property type="term" value="F:odorant binding"/>
    <property type="evidence" value="ECO:0007669"/>
    <property type="project" value="InterPro"/>
</dbReference>
<dbReference type="EMBL" id="MW717397">
    <property type="protein sequence ID" value="UVB79203.1"/>
    <property type="molecule type" value="mRNA"/>
</dbReference>
<dbReference type="FunFam" id="1.10.238.20:FF:000001">
    <property type="entry name" value="General odorant-binding protein lush"/>
    <property type="match status" value="1"/>
</dbReference>
<sequence length="138" mass="15727">MCWKQFLFIVFICGSHALSRQQLRKTGNIMKKSCMGKIKDVTEEQVAAATIGQFIEDKNVMCYLACIYQLSGLVKNGKFSYDAAIKQVDIMYPPDMKEAFKQSVTNCKGIADKYKDLCEVAFYITRCIYEDNPSNFVV</sequence>
<name>A0A978W7A6_9NEOP</name>
<keyword evidence="3" id="KW-0964">Secreted</keyword>
<dbReference type="GO" id="GO:0035275">
    <property type="term" value="F:dibutyl phthalate binding"/>
    <property type="evidence" value="ECO:0007669"/>
    <property type="project" value="TreeGrafter"/>
</dbReference>
<dbReference type="GO" id="GO:0007608">
    <property type="term" value="P:sensory perception of smell"/>
    <property type="evidence" value="ECO:0007669"/>
    <property type="project" value="TreeGrafter"/>
</dbReference>
<dbReference type="InterPro" id="IPR006170">
    <property type="entry name" value="PBP/GOBP"/>
</dbReference>
<evidence type="ECO:0000256" key="2">
    <source>
        <dbReference type="ARBA" id="ARBA00008098"/>
    </source>
</evidence>
<feature type="chain" id="PRO_5037930753" evidence="4">
    <location>
        <begin position="18"/>
        <end position="138"/>
    </location>
</feature>
<organism evidence="5">
    <name type="scientific">Heortia vitessoides</name>
    <dbReference type="NCBI Taxonomy" id="1557813"/>
    <lineage>
        <taxon>Eukaryota</taxon>
        <taxon>Metazoa</taxon>
        <taxon>Ecdysozoa</taxon>
        <taxon>Arthropoda</taxon>
        <taxon>Hexapoda</taxon>
        <taxon>Insecta</taxon>
        <taxon>Pterygota</taxon>
        <taxon>Neoptera</taxon>
        <taxon>Endopterygota</taxon>
        <taxon>Lepidoptera</taxon>
        <taxon>Glossata</taxon>
        <taxon>Ditrysia</taxon>
        <taxon>Pyraloidea</taxon>
        <taxon>Crambidae</taxon>
        <taxon>Heortia</taxon>
    </lineage>
</organism>
<dbReference type="Gene3D" id="1.10.238.20">
    <property type="entry name" value="Pheromone/general odorant binding protein domain"/>
    <property type="match status" value="1"/>
</dbReference>
<evidence type="ECO:0000256" key="3">
    <source>
        <dbReference type="ARBA" id="ARBA00022525"/>
    </source>
</evidence>
<comment type="subcellular location">
    <subcellularLocation>
        <location evidence="1">Secreted</location>
    </subcellularLocation>
</comment>
<evidence type="ECO:0000313" key="5">
    <source>
        <dbReference type="EMBL" id="UVB79203.1"/>
    </source>
</evidence>
<dbReference type="CDD" id="cd23992">
    <property type="entry name" value="PBP_GOBP"/>
    <property type="match status" value="1"/>
</dbReference>
<comment type="similarity">
    <text evidence="2">Belongs to the PBP/GOBP family.</text>
</comment>
<dbReference type="SMART" id="SM00708">
    <property type="entry name" value="PhBP"/>
    <property type="match status" value="1"/>
</dbReference>
<dbReference type="PANTHER" id="PTHR21364:SF2">
    <property type="entry name" value="GENERAL ODORANT-BINDING PROTEIN 19A"/>
    <property type="match status" value="1"/>
</dbReference>
<dbReference type="InterPro" id="IPR036728">
    <property type="entry name" value="PBP_GOBP_sf"/>
</dbReference>
<dbReference type="Pfam" id="PF01395">
    <property type="entry name" value="PBP_GOBP"/>
    <property type="match status" value="1"/>
</dbReference>
<evidence type="ECO:0000256" key="4">
    <source>
        <dbReference type="SAM" id="SignalP"/>
    </source>
</evidence>
<feature type="signal peptide" evidence="4">
    <location>
        <begin position="1"/>
        <end position="17"/>
    </location>
</feature>
<reference evidence="5" key="1">
    <citation type="journal article" date="2021" name="Zhi Wu Bao Hu">
        <title>Identification and Analysis of Chemosensory Gene of Yellow Leaf Borer.</title>
        <authorList>
            <person name="Li Z."/>
            <person name="Liu L."/>
            <person name="Yang B."/>
            <person name="Yan S."/>
            <person name="Wang G."/>
        </authorList>
    </citation>
    <scope>NUCLEOTIDE SEQUENCE</scope>
    <source>
        <strain evidence="5">ZC1996101</strain>
        <tissue evidence="5">Antennae and mouthparts</tissue>
    </source>
</reference>
<evidence type="ECO:0000256" key="1">
    <source>
        <dbReference type="ARBA" id="ARBA00004613"/>
    </source>
</evidence>
<dbReference type="GO" id="GO:0042048">
    <property type="term" value="P:olfactory behavior"/>
    <property type="evidence" value="ECO:0007669"/>
    <property type="project" value="TreeGrafter"/>
</dbReference>
<proteinExistence type="evidence at transcript level"/>
<dbReference type="PANTHER" id="PTHR21364">
    <property type="entry name" value="GENERAL ODORANT-BINDING PROTEIN 19A"/>
    <property type="match status" value="1"/>
</dbReference>
<accession>A0A978W7A6</accession>
<dbReference type="GO" id="GO:0005576">
    <property type="term" value="C:extracellular region"/>
    <property type="evidence" value="ECO:0007669"/>
    <property type="project" value="UniProtKB-SubCell"/>
</dbReference>